<dbReference type="AlphaFoldDB" id="A0A1I4ISZ5"/>
<evidence type="ECO:0000313" key="2">
    <source>
        <dbReference type="Proteomes" id="UP000199144"/>
    </source>
</evidence>
<name>A0A1I4ISZ5_9RHOB</name>
<dbReference type="EMBL" id="FOTQ01000001">
    <property type="protein sequence ID" value="SFL57472.1"/>
    <property type="molecule type" value="Genomic_DNA"/>
</dbReference>
<dbReference type="STRING" id="254406.SAMN04488042_101734"/>
<protein>
    <submittedName>
        <fullName evidence="1">Uncharacterized protein</fullName>
    </submittedName>
</protein>
<evidence type="ECO:0000313" key="1">
    <source>
        <dbReference type="EMBL" id="SFL57472.1"/>
    </source>
</evidence>
<keyword evidence="2" id="KW-1185">Reference proteome</keyword>
<organism evidence="1 2">
    <name type="scientific">Shimia aestuarii</name>
    <dbReference type="NCBI Taxonomy" id="254406"/>
    <lineage>
        <taxon>Bacteria</taxon>
        <taxon>Pseudomonadati</taxon>
        <taxon>Pseudomonadota</taxon>
        <taxon>Alphaproteobacteria</taxon>
        <taxon>Rhodobacterales</taxon>
        <taxon>Roseobacteraceae</taxon>
    </lineage>
</organism>
<reference evidence="1 2" key="1">
    <citation type="submission" date="2016-10" db="EMBL/GenBank/DDBJ databases">
        <authorList>
            <person name="de Groot N.N."/>
        </authorList>
    </citation>
    <scope>NUCLEOTIDE SEQUENCE [LARGE SCALE GENOMIC DNA]</scope>
    <source>
        <strain evidence="1 2">DSM 15283</strain>
    </source>
</reference>
<accession>A0A1I4ISZ5</accession>
<dbReference type="Proteomes" id="UP000199144">
    <property type="component" value="Unassembled WGS sequence"/>
</dbReference>
<gene>
    <name evidence="1" type="ORF">SAMN04488042_101734</name>
</gene>
<sequence length="77" mass="8530">MADMSKQLLSVIEYVCDRLSEIERGTVVVVRGRDLCNNLRVGPLAVARGLRASGFWLCEDGLWRSVAGPEPVNLLEE</sequence>
<proteinExistence type="predicted"/>